<dbReference type="RefSeq" id="WP_012646195.1">
    <property type="nucleotide sequence ID" value="NC_011979.1"/>
</dbReference>
<evidence type="ECO:0000256" key="8">
    <source>
        <dbReference type="ARBA" id="ARBA00072274"/>
    </source>
</evidence>
<evidence type="ECO:0000256" key="3">
    <source>
        <dbReference type="ARBA" id="ARBA00011738"/>
    </source>
</evidence>
<keyword evidence="6 10" id="KW-0143">Chaperone</keyword>
<keyword evidence="4 10" id="KW-0963">Cytoplasm</keyword>
<dbReference type="GO" id="GO:0006457">
    <property type="term" value="P:protein folding"/>
    <property type="evidence" value="ECO:0007669"/>
    <property type="project" value="InterPro"/>
</dbReference>
<comment type="similarity">
    <text evidence="2 10 12">Belongs to the GrpE family.</text>
</comment>
<evidence type="ECO:0000256" key="14">
    <source>
        <dbReference type="SAM" id="MobiDB-lite"/>
    </source>
</evidence>
<dbReference type="NCBIfam" id="NF010748">
    <property type="entry name" value="PRK14150.1"/>
    <property type="match status" value="1"/>
</dbReference>
<dbReference type="Pfam" id="PF01025">
    <property type="entry name" value="GrpE"/>
    <property type="match status" value="1"/>
</dbReference>
<dbReference type="PANTHER" id="PTHR21237:SF23">
    <property type="entry name" value="GRPE PROTEIN HOMOLOG, MITOCHONDRIAL"/>
    <property type="match status" value="1"/>
</dbReference>
<comment type="function">
    <text evidence="7 10 11">Participates actively in the response to hyperosmotic and heat shock by preventing the aggregation of stress-denatured proteins, in association with DnaK and GrpE. It is the nucleotide exchange factor for DnaK and may function as a thermosensor. Unfolded proteins bind initially to DnaJ; upon interaction with the DnaJ-bound protein, DnaK hydrolyzes its bound ATP, resulting in the formation of a stable complex. GrpE releases ADP from DnaK; ATP binding to DnaK triggers the release of the substrate protein, thus completing the reaction cycle. Several rounds of ATP-dependent interactions between DnaJ, DnaK and GrpE are required for fully efficient folding.</text>
</comment>
<dbReference type="PANTHER" id="PTHR21237">
    <property type="entry name" value="GRPE PROTEIN"/>
    <property type="match status" value="1"/>
</dbReference>
<dbReference type="HOGENOM" id="CLU_057217_6_0_7"/>
<dbReference type="KEGG" id="geo:Geob_1106"/>
<keyword evidence="13" id="KW-0175">Coiled coil</keyword>
<reference evidence="15 16" key="1">
    <citation type="submission" date="2009-01" db="EMBL/GenBank/DDBJ databases">
        <title>Complete sequence of Geobacter sp. FRC-32.</title>
        <authorList>
            <consortium name="US DOE Joint Genome Institute"/>
            <person name="Lucas S."/>
            <person name="Copeland A."/>
            <person name="Lapidus A."/>
            <person name="Glavina del Rio T."/>
            <person name="Dalin E."/>
            <person name="Tice H."/>
            <person name="Bruce D."/>
            <person name="Goodwin L."/>
            <person name="Pitluck S."/>
            <person name="Saunders E."/>
            <person name="Brettin T."/>
            <person name="Detter J.C."/>
            <person name="Han C."/>
            <person name="Larimer F."/>
            <person name="Land M."/>
            <person name="Hauser L."/>
            <person name="Kyrpides N."/>
            <person name="Ovchinnikova G."/>
            <person name="Kostka J."/>
            <person name="Richardson P."/>
        </authorList>
    </citation>
    <scope>NUCLEOTIDE SEQUENCE [LARGE SCALE GENOMIC DNA]</scope>
    <source>
        <strain evidence="16">DSM 22248 / JCM 15807 / FRC-32</strain>
    </source>
</reference>
<dbReference type="SUPFAM" id="SSF58014">
    <property type="entry name" value="Coiled-coil domain of nucleotide exchange factor GrpE"/>
    <property type="match status" value="1"/>
</dbReference>
<dbReference type="SUPFAM" id="SSF51064">
    <property type="entry name" value="Head domain of nucleotide exchange factor GrpE"/>
    <property type="match status" value="1"/>
</dbReference>
<dbReference type="AlphaFoldDB" id="B9M356"/>
<evidence type="ECO:0000256" key="2">
    <source>
        <dbReference type="ARBA" id="ARBA00009054"/>
    </source>
</evidence>
<evidence type="ECO:0000256" key="4">
    <source>
        <dbReference type="ARBA" id="ARBA00022490"/>
    </source>
</evidence>
<evidence type="ECO:0000256" key="1">
    <source>
        <dbReference type="ARBA" id="ARBA00004496"/>
    </source>
</evidence>
<evidence type="ECO:0000256" key="5">
    <source>
        <dbReference type="ARBA" id="ARBA00023016"/>
    </source>
</evidence>
<evidence type="ECO:0000313" key="16">
    <source>
        <dbReference type="Proteomes" id="UP000007721"/>
    </source>
</evidence>
<evidence type="ECO:0000256" key="13">
    <source>
        <dbReference type="SAM" id="Coils"/>
    </source>
</evidence>
<sequence>MDKKKHSASSISEALKEKASTAEESEKQEGAESADLTETEPDKLAEMENALKAKEAEAAANWDKYLRERADLENYRKRVQKEKEELLKYGNESLILEILPAIDNMERALEHASEESMAAIIEGIKLTLSMLQSTLKKFGVTPVQSGPGTAFDPAFHQAMSQVESAEQEPNTIVAEFQKGYLLNERLLRPALVSVAK</sequence>
<dbReference type="STRING" id="316067.Geob_1106"/>
<dbReference type="GO" id="GO:0000774">
    <property type="term" value="F:adenyl-nucleotide exchange factor activity"/>
    <property type="evidence" value="ECO:0007669"/>
    <property type="project" value="InterPro"/>
</dbReference>
<evidence type="ECO:0000313" key="15">
    <source>
        <dbReference type="EMBL" id="ACM19466.1"/>
    </source>
</evidence>
<feature type="compositionally biased region" description="Basic and acidic residues" evidence="14">
    <location>
        <begin position="14"/>
        <end position="30"/>
    </location>
</feature>
<feature type="region of interest" description="Disordered" evidence="14">
    <location>
        <begin position="1"/>
        <end position="52"/>
    </location>
</feature>
<dbReference type="HAMAP" id="MF_01151">
    <property type="entry name" value="GrpE"/>
    <property type="match status" value="1"/>
</dbReference>
<evidence type="ECO:0000256" key="12">
    <source>
        <dbReference type="RuleBase" id="RU004478"/>
    </source>
</evidence>
<gene>
    <name evidence="10 15" type="primary">grpE</name>
    <name evidence="15" type="ordered locus">Geob_1106</name>
</gene>
<dbReference type="GO" id="GO:0051082">
    <property type="term" value="F:unfolded protein binding"/>
    <property type="evidence" value="ECO:0007669"/>
    <property type="project" value="TreeGrafter"/>
</dbReference>
<evidence type="ECO:0000256" key="6">
    <source>
        <dbReference type="ARBA" id="ARBA00023186"/>
    </source>
</evidence>
<dbReference type="PROSITE" id="PS01071">
    <property type="entry name" value="GRPE"/>
    <property type="match status" value="1"/>
</dbReference>
<dbReference type="CDD" id="cd00446">
    <property type="entry name" value="GrpE"/>
    <property type="match status" value="1"/>
</dbReference>
<evidence type="ECO:0000256" key="10">
    <source>
        <dbReference type="HAMAP-Rule" id="MF_01151"/>
    </source>
</evidence>
<name>B9M356_GEODF</name>
<dbReference type="Gene3D" id="3.90.20.20">
    <property type="match status" value="1"/>
</dbReference>
<dbReference type="InterPro" id="IPR009012">
    <property type="entry name" value="GrpE_head"/>
</dbReference>
<organism evidence="15 16">
    <name type="scientific">Geotalea daltonii (strain DSM 22248 / JCM 15807 / FRC-32)</name>
    <name type="common">Geobacter daltonii</name>
    <dbReference type="NCBI Taxonomy" id="316067"/>
    <lineage>
        <taxon>Bacteria</taxon>
        <taxon>Pseudomonadati</taxon>
        <taxon>Thermodesulfobacteriota</taxon>
        <taxon>Desulfuromonadia</taxon>
        <taxon>Geobacterales</taxon>
        <taxon>Geobacteraceae</taxon>
        <taxon>Geotalea</taxon>
    </lineage>
</organism>
<dbReference type="GO" id="GO:0005829">
    <property type="term" value="C:cytosol"/>
    <property type="evidence" value="ECO:0007669"/>
    <property type="project" value="TreeGrafter"/>
</dbReference>
<evidence type="ECO:0000256" key="9">
    <source>
        <dbReference type="ARBA" id="ARBA00076414"/>
    </source>
</evidence>
<dbReference type="GO" id="GO:0042803">
    <property type="term" value="F:protein homodimerization activity"/>
    <property type="evidence" value="ECO:0007669"/>
    <property type="project" value="InterPro"/>
</dbReference>
<dbReference type="GO" id="GO:0051087">
    <property type="term" value="F:protein-folding chaperone binding"/>
    <property type="evidence" value="ECO:0007669"/>
    <property type="project" value="InterPro"/>
</dbReference>
<dbReference type="NCBIfam" id="NF010755">
    <property type="entry name" value="PRK14158.1"/>
    <property type="match status" value="1"/>
</dbReference>
<evidence type="ECO:0000256" key="11">
    <source>
        <dbReference type="RuleBase" id="RU000639"/>
    </source>
</evidence>
<proteinExistence type="inferred from homology"/>
<dbReference type="PRINTS" id="PR00773">
    <property type="entry name" value="GRPEPROTEIN"/>
</dbReference>
<dbReference type="FunFam" id="2.30.22.10:FF:000001">
    <property type="entry name" value="Protein GrpE"/>
    <property type="match status" value="1"/>
</dbReference>
<feature type="compositionally biased region" description="Basic and acidic residues" evidence="14">
    <location>
        <begin position="40"/>
        <end position="52"/>
    </location>
</feature>
<keyword evidence="5 10" id="KW-0346">Stress response</keyword>
<comment type="subcellular location">
    <subcellularLocation>
        <location evidence="1 10">Cytoplasm</location>
    </subcellularLocation>
</comment>
<dbReference type="Proteomes" id="UP000007721">
    <property type="component" value="Chromosome"/>
</dbReference>
<comment type="subunit">
    <text evidence="3 10">Homodimer.</text>
</comment>
<accession>B9M356</accession>
<dbReference type="NCBIfam" id="NF010738">
    <property type="entry name" value="PRK14140.1"/>
    <property type="match status" value="1"/>
</dbReference>
<dbReference type="eggNOG" id="COG0576">
    <property type="taxonomic scope" value="Bacteria"/>
</dbReference>
<feature type="coiled-coil region" evidence="13">
    <location>
        <begin position="65"/>
        <end position="122"/>
    </location>
</feature>
<keyword evidence="16" id="KW-1185">Reference proteome</keyword>
<dbReference type="EMBL" id="CP001390">
    <property type="protein sequence ID" value="ACM19466.1"/>
    <property type="molecule type" value="Genomic_DNA"/>
</dbReference>
<dbReference type="OrthoDB" id="9789811at2"/>
<evidence type="ECO:0000256" key="7">
    <source>
        <dbReference type="ARBA" id="ARBA00053401"/>
    </source>
</evidence>
<dbReference type="InterPro" id="IPR000740">
    <property type="entry name" value="GrpE"/>
</dbReference>
<dbReference type="InterPro" id="IPR013805">
    <property type="entry name" value="GrpE_CC"/>
</dbReference>
<dbReference type="Gene3D" id="2.30.22.10">
    <property type="entry name" value="Head domain of nucleotide exchange factor GrpE"/>
    <property type="match status" value="1"/>
</dbReference>
<protein>
    <recommendedName>
        <fullName evidence="8 10">Protein GrpE</fullName>
    </recommendedName>
    <alternativeName>
        <fullName evidence="9 10">HSP-70 cofactor</fullName>
    </alternativeName>
</protein>